<dbReference type="InterPro" id="IPR011047">
    <property type="entry name" value="Quinoprotein_ADH-like_sf"/>
</dbReference>
<name>A0A3L9MF10_9FLAO</name>
<dbReference type="InterPro" id="IPR013783">
    <property type="entry name" value="Ig-like_fold"/>
</dbReference>
<keyword evidence="4" id="KW-1185">Reference proteome</keyword>
<proteinExistence type="predicted"/>
<evidence type="ECO:0000313" key="4">
    <source>
        <dbReference type="Proteomes" id="UP000275348"/>
    </source>
</evidence>
<organism evidence="3 4">
    <name type="scientific">Faecalibacter macacae</name>
    <dbReference type="NCBI Taxonomy" id="1859289"/>
    <lineage>
        <taxon>Bacteria</taxon>
        <taxon>Pseudomonadati</taxon>
        <taxon>Bacteroidota</taxon>
        <taxon>Flavobacteriia</taxon>
        <taxon>Flavobacteriales</taxon>
        <taxon>Weeksellaceae</taxon>
        <taxon>Faecalibacter</taxon>
    </lineage>
</organism>
<dbReference type="InterPro" id="IPR050640">
    <property type="entry name" value="Bact_2-comp_sensor_kinase"/>
</dbReference>
<comment type="caution">
    <text evidence="3">The sequence shown here is derived from an EMBL/GenBank/DDBJ whole genome shotgun (WGS) entry which is preliminary data.</text>
</comment>
<reference evidence="3 4" key="1">
    <citation type="submission" date="2018-10" db="EMBL/GenBank/DDBJ databases">
        <authorList>
            <person name="Chen X."/>
        </authorList>
    </citation>
    <scope>NUCLEOTIDE SEQUENCE [LARGE SCALE GENOMIC DNA]</scope>
    <source>
        <strain evidence="3 4">YIM 102668</strain>
    </source>
</reference>
<feature type="transmembrane region" description="Helical" evidence="1">
    <location>
        <begin position="634"/>
        <end position="652"/>
    </location>
</feature>
<keyword evidence="1" id="KW-1133">Transmembrane helix</keyword>
<sequence>MDQIRKNGVSNIQFDSNNRIWYQDFNGRIYYIENDVIKILPKTIAKGYIKYIITNNLIYIIEQNTLSYFSLSNLKNKIDLKHSTKGVIDVFELNGRLGIFYENYVKLVDKNNINVIKIDPEFKKDIENPLATTLKNKVYLFDKHNSKVFYTFDEQKLLKHTIDFPIEFKQNITSFGNEIWMSTTSGIVRYNVITKRTELYFKKKNISQIFKDKNNHYWISTLNEGIFFIESFNTKIFDLKSTPVLLAKNNNTLIVSTEDEKIFTSNNDNYKLMYNYTSNHSFLMTKFDENQDRLLATSSSFKWIEKNKSYENHTSIKDIVPIGKNNYAFAGSIRSGLVTNDPIVHQENLKNFPNGIGQEIKGLYFTNLLVEYNARSVVYEPNKQSIYFATNNGLIRIKNKEETEIKDSFGKSIYLKDISFYDDKIFGLTKDDVIVVINSKNQISNFELPSYIKNTTVEKIKILENMLFIFSTNAVYEYDLIHQNISKMINLTPYFKATDVERIGSYLYFATSLGVLKKNKFNFTSNYHPWLEIDKVYINSTEVDYPILEELNHSENNIDIHFKVISKTPNEVYNIFYKINNSNWIKKDHKSRTINLSSLAPGSYVVKILIEGDYKSSITKEFNFTIAKPFWSKLWFNTLLIACIAGLIFYFTRIRIKKIKNNNKQYLNQINLKNELNTQKLKSIKSQMNPHFFFNALNTIQSYILTDDKKLALFYLSKFSKLTRQILNLSEKDFISLKEEIETNEIYLDIEKARFNDNFEYQIEIKNKTDILKWRFPSLLLQPLIENAIKHGLLHKNGDKKIDIIINQNETHLIISIIDNGIGRTESEKINKSRKNHESFATKAIENRVNILNQSYQLDLQITYIDLYNNNGQPTGTRVDIKLLKLAYESDYN</sequence>
<dbReference type="AlphaFoldDB" id="A0A3L9MF10"/>
<accession>A0A3L9MF10</accession>
<dbReference type="InterPro" id="IPR010559">
    <property type="entry name" value="Sig_transdc_His_kin_internal"/>
</dbReference>
<evidence type="ECO:0000256" key="1">
    <source>
        <dbReference type="SAM" id="Phobius"/>
    </source>
</evidence>
<dbReference type="Gene3D" id="3.30.565.10">
    <property type="entry name" value="Histidine kinase-like ATPase, C-terminal domain"/>
    <property type="match status" value="1"/>
</dbReference>
<dbReference type="RefSeq" id="WP_121934161.1">
    <property type="nucleotide sequence ID" value="NZ_RDOJ01000005.1"/>
</dbReference>
<dbReference type="Proteomes" id="UP000275348">
    <property type="component" value="Unassembled WGS sequence"/>
</dbReference>
<dbReference type="Gene3D" id="2.60.40.10">
    <property type="entry name" value="Immunoglobulins"/>
    <property type="match status" value="1"/>
</dbReference>
<dbReference type="Pfam" id="PF06580">
    <property type="entry name" value="His_kinase"/>
    <property type="match status" value="1"/>
</dbReference>
<dbReference type="SUPFAM" id="SSF55874">
    <property type="entry name" value="ATPase domain of HSP90 chaperone/DNA topoisomerase II/histidine kinase"/>
    <property type="match status" value="1"/>
</dbReference>
<dbReference type="GO" id="GO:0000155">
    <property type="term" value="F:phosphorelay sensor kinase activity"/>
    <property type="evidence" value="ECO:0007669"/>
    <property type="project" value="InterPro"/>
</dbReference>
<keyword evidence="1" id="KW-0472">Membrane</keyword>
<protein>
    <recommendedName>
        <fullName evidence="2">Signal transduction histidine kinase internal region domain-containing protein</fullName>
    </recommendedName>
</protein>
<dbReference type="EMBL" id="RDOJ01000005">
    <property type="protein sequence ID" value="RLZ11481.1"/>
    <property type="molecule type" value="Genomic_DNA"/>
</dbReference>
<dbReference type="InterPro" id="IPR015943">
    <property type="entry name" value="WD40/YVTN_repeat-like_dom_sf"/>
</dbReference>
<gene>
    <name evidence="3" type="ORF">EAH69_05425</name>
</gene>
<feature type="domain" description="Signal transduction histidine kinase internal region" evidence="2">
    <location>
        <begin position="680"/>
        <end position="759"/>
    </location>
</feature>
<dbReference type="Gene3D" id="2.130.10.10">
    <property type="entry name" value="YVTN repeat-like/Quinoprotein amine dehydrogenase"/>
    <property type="match status" value="1"/>
</dbReference>
<dbReference type="PANTHER" id="PTHR34220">
    <property type="entry name" value="SENSOR HISTIDINE KINASE YPDA"/>
    <property type="match status" value="1"/>
</dbReference>
<evidence type="ECO:0000259" key="2">
    <source>
        <dbReference type="Pfam" id="PF06580"/>
    </source>
</evidence>
<dbReference type="GO" id="GO:0016020">
    <property type="term" value="C:membrane"/>
    <property type="evidence" value="ECO:0007669"/>
    <property type="project" value="InterPro"/>
</dbReference>
<evidence type="ECO:0000313" key="3">
    <source>
        <dbReference type="EMBL" id="RLZ11481.1"/>
    </source>
</evidence>
<dbReference type="InterPro" id="IPR036890">
    <property type="entry name" value="HATPase_C_sf"/>
</dbReference>
<dbReference type="SUPFAM" id="SSF50998">
    <property type="entry name" value="Quinoprotein alcohol dehydrogenase-like"/>
    <property type="match status" value="1"/>
</dbReference>
<dbReference type="OrthoDB" id="9809670at2"/>
<dbReference type="PANTHER" id="PTHR34220:SF7">
    <property type="entry name" value="SENSOR HISTIDINE KINASE YPDA"/>
    <property type="match status" value="1"/>
</dbReference>
<keyword evidence="1" id="KW-0812">Transmembrane</keyword>